<dbReference type="KEGG" id="msto:MSTO_53410"/>
<feature type="transmembrane region" description="Helical" evidence="1">
    <location>
        <begin position="50"/>
        <end position="68"/>
    </location>
</feature>
<sequence length="71" mass="7587">MLHTTETDFRAVLAVMAALIGVAAPSPARWRAGAERAWSYGVYYVGYRLLSVQLTCGSWAVSALGLAAKRG</sequence>
<keyword evidence="3" id="KW-1185">Reference proteome</keyword>
<accession>A0A7I7QGR9</accession>
<dbReference type="Proteomes" id="UP000467130">
    <property type="component" value="Chromosome"/>
</dbReference>
<keyword evidence="1" id="KW-1133">Transmembrane helix</keyword>
<evidence type="ECO:0000313" key="2">
    <source>
        <dbReference type="EMBL" id="BBY25136.1"/>
    </source>
</evidence>
<dbReference type="AlphaFoldDB" id="A0A7I7QGR9"/>
<evidence type="ECO:0000313" key="3">
    <source>
        <dbReference type="Proteomes" id="UP000467130"/>
    </source>
</evidence>
<evidence type="ECO:0000256" key="1">
    <source>
        <dbReference type="SAM" id="Phobius"/>
    </source>
</evidence>
<protein>
    <submittedName>
        <fullName evidence="2">Uncharacterized protein</fullName>
    </submittedName>
</protein>
<gene>
    <name evidence="2" type="ORF">MSTO_53410</name>
</gene>
<proteinExistence type="predicted"/>
<keyword evidence="1" id="KW-0472">Membrane</keyword>
<dbReference type="RefSeq" id="WP_264078229.1">
    <property type="nucleotide sequence ID" value="NZ_JACKSO010000044.1"/>
</dbReference>
<name>A0A7I7QGR9_9MYCO</name>
<organism evidence="2 3">
    <name type="scientific">Mycobacterium stomatepiae</name>
    <dbReference type="NCBI Taxonomy" id="470076"/>
    <lineage>
        <taxon>Bacteria</taxon>
        <taxon>Bacillati</taxon>
        <taxon>Actinomycetota</taxon>
        <taxon>Actinomycetes</taxon>
        <taxon>Mycobacteriales</taxon>
        <taxon>Mycobacteriaceae</taxon>
        <taxon>Mycobacterium</taxon>
        <taxon>Mycobacterium simiae complex</taxon>
    </lineage>
</organism>
<keyword evidence="1" id="KW-0812">Transmembrane</keyword>
<reference evidence="2 3" key="1">
    <citation type="journal article" date="2019" name="Emerg. Microbes Infect.">
        <title>Comprehensive subspecies identification of 175 nontuberculous mycobacteria species based on 7547 genomic profiles.</title>
        <authorList>
            <person name="Matsumoto Y."/>
            <person name="Kinjo T."/>
            <person name="Motooka D."/>
            <person name="Nabeya D."/>
            <person name="Jung N."/>
            <person name="Uechi K."/>
            <person name="Horii T."/>
            <person name="Iida T."/>
            <person name="Fujita J."/>
            <person name="Nakamura S."/>
        </authorList>
    </citation>
    <scope>NUCLEOTIDE SEQUENCE [LARGE SCALE GENOMIC DNA]</scope>
    <source>
        <strain evidence="2 3">JCM 17783</strain>
    </source>
</reference>
<dbReference type="EMBL" id="AP022587">
    <property type="protein sequence ID" value="BBY25136.1"/>
    <property type="molecule type" value="Genomic_DNA"/>
</dbReference>